<reference evidence="1 2" key="1">
    <citation type="submission" date="2016-01" db="EMBL/GenBank/DDBJ databases">
        <title>The new phylogeny of the genus Mycobacterium.</title>
        <authorList>
            <person name="Tarcisio F."/>
            <person name="Conor M."/>
            <person name="Antonella G."/>
            <person name="Elisabetta G."/>
            <person name="Giulia F.S."/>
            <person name="Sara T."/>
            <person name="Anna F."/>
            <person name="Clotilde B."/>
            <person name="Roberto B."/>
            <person name="Veronica D.S."/>
            <person name="Fabio R."/>
            <person name="Monica P."/>
            <person name="Olivier J."/>
            <person name="Enrico T."/>
            <person name="Nicola S."/>
        </authorList>
    </citation>
    <scope>NUCLEOTIDE SEQUENCE [LARGE SCALE GENOMIC DNA]</scope>
    <source>
        <strain evidence="1 2">DSM 45176</strain>
    </source>
</reference>
<keyword evidence="2" id="KW-1185">Reference proteome</keyword>
<accession>A0A1X2B976</accession>
<evidence type="ECO:0000313" key="1">
    <source>
        <dbReference type="EMBL" id="ORW60210.1"/>
    </source>
</evidence>
<comment type="caution">
    <text evidence="1">The sequence shown here is derived from an EMBL/GenBank/DDBJ whole genome shotgun (WGS) entry which is preliminary data.</text>
</comment>
<gene>
    <name evidence="1" type="ORF">AWC22_05700</name>
</gene>
<organism evidence="1 2">
    <name type="scientific">Mycobacterium riyadhense</name>
    <dbReference type="NCBI Taxonomy" id="486698"/>
    <lineage>
        <taxon>Bacteria</taxon>
        <taxon>Bacillati</taxon>
        <taxon>Actinomycetota</taxon>
        <taxon>Actinomycetes</taxon>
        <taxon>Mycobacteriales</taxon>
        <taxon>Mycobacteriaceae</taxon>
        <taxon>Mycobacterium</taxon>
    </lineage>
</organism>
<evidence type="ECO:0000313" key="2">
    <source>
        <dbReference type="Proteomes" id="UP000193087"/>
    </source>
</evidence>
<dbReference type="AlphaFoldDB" id="A0A1X2B976"/>
<sequence length="169" mass="18197">MWAGVWIDGRHSAAVPYLQAIAANDAAPIDRALAAITPGRPRLAPAPLRRPSAPVPPRMLAAAVLARSCGNCEVLAQGCRYTFDRVVCRCGSEAARENRCPADLFAACAVCAEMVEGLDPQLATRLGYVVDTGRDPASVPFHWRGSRWVLLERDGWLTEMRQDAPSGAT</sequence>
<dbReference type="Proteomes" id="UP000193087">
    <property type="component" value="Unassembled WGS sequence"/>
</dbReference>
<name>A0A1X2B976_9MYCO</name>
<proteinExistence type="predicted"/>
<dbReference type="EMBL" id="LQPQ01000234">
    <property type="protein sequence ID" value="ORW60210.1"/>
    <property type="molecule type" value="Genomic_DNA"/>
</dbReference>
<protein>
    <submittedName>
        <fullName evidence="1">Uncharacterized protein</fullName>
    </submittedName>
</protein>